<evidence type="ECO:0000256" key="7">
    <source>
        <dbReference type="ARBA" id="ARBA00022840"/>
    </source>
</evidence>
<evidence type="ECO:0000256" key="9">
    <source>
        <dbReference type="ARBA" id="ARBA00022989"/>
    </source>
</evidence>
<gene>
    <name evidence="11" type="ORF">ZEAMMB73_Zm00001d014347</name>
</gene>
<dbReference type="SUPFAM" id="SSF56784">
    <property type="entry name" value="HAD-like"/>
    <property type="match status" value="1"/>
</dbReference>
<evidence type="ECO:0000256" key="1">
    <source>
        <dbReference type="ARBA" id="ARBA00004141"/>
    </source>
</evidence>
<dbReference type="PANTHER" id="PTHR42861">
    <property type="entry name" value="CALCIUM-TRANSPORTING ATPASE"/>
    <property type="match status" value="1"/>
</dbReference>
<sequence>MGTKCKDESLASLPIDELTEKADGFARVFPEHMYEKHLCGMTWDGVNDAPTLKKADIGIAIADSTDAARGASDIVLNEPGLSVINRVVLMSRAIFQRVKNYTISQYCSFFSVSSG</sequence>
<name>A0A1D6GSL1_MAIZE</name>
<dbReference type="Gene3D" id="1.20.1110.10">
    <property type="entry name" value="Calcium-transporting ATPase, transmembrane domain"/>
    <property type="match status" value="1"/>
</dbReference>
<dbReference type="FunFam" id="3.40.50.1000:FF:000211">
    <property type="entry name" value="Plasma membrane ATPase"/>
    <property type="match status" value="1"/>
</dbReference>
<dbReference type="InterPro" id="IPR023214">
    <property type="entry name" value="HAD_sf"/>
</dbReference>
<evidence type="ECO:0000256" key="10">
    <source>
        <dbReference type="ARBA" id="ARBA00023136"/>
    </source>
</evidence>
<comment type="subcellular location">
    <subcellularLocation>
        <location evidence="1">Membrane</location>
        <topology evidence="1">Multi-pass membrane protein</topology>
    </subcellularLocation>
</comment>
<proteinExistence type="inferred from homology"/>
<dbReference type="OMA" id="RGASDIC"/>
<comment type="similarity">
    <text evidence="2">Belongs to the cation transport ATPase (P-type) (TC 3.A.3) family. Type IIIA subfamily.</text>
</comment>
<keyword evidence="8" id="KW-0460">Magnesium</keyword>
<protein>
    <submittedName>
        <fullName evidence="11">H(+)-ATPase 5</fullName>
    </submittedName>
</protein>
<keyword evidence="10" id="KW-0472">Membrane</keyword>
<organism evidence="11">
    <name type="scientific">Zea mays</name>
    <name type="common">Maize</name>
    <dbReference type="NCBI Taxonomy" id="4577"/>
    <lineage>
        <taxon>Eukaryota</taxon>
        <taxon>Viridiplantae</taxon>
        <taxon>Streptophyta</taxon>
        <taxon>Embryophyta</taxon>
        <taxon>Tracheophyta</taxon>
        <taxon>Spermatophyta</taxon>
        <taxon>Magnoliopsida</taxon>
        <taxon>Liliopsida</taxon>
        <taxon>Poales</taxon>
        <taxon>Poaceae</taxon>
        <taxon>PACMAD clade</taxon>
        <taxon>Panicoideae</taxon>
        <taxon>Andropogonodae</taxon>
        <taxon>Andropogoneae</taxon>
        <taxon>Tripsacinae</taxon>
        <taxon>Zea</taxon>
    </lineage>
</organism>
<dbReference type="GO" id="GO:0046872">
    <property type="term" value="F:metal ion binding"/>
    <property type="evidence" value="ECO:0007669"/>
    <property type="project" value="UniProtKB-KW"/>
</dbReference>
<dbReference type="EMBL" id="CM000781">
    <property type="protein sequence ID" value="AQK66003.1"/>
    <property type="molecule type" value="Genomic_DNA"/>
</dbReference>
<keyword evidence="3" id="KW-0597">Phosphoprotein</keyword>
<evidence type="ECO:0000256" key="8">
    <source>
        <dbReference type="ARBA" id="ARBA00022842"/>
    </source>
</evidence>
<keyword evidence="6" id="KW-0547">Nucleotide-binding</keyword>
<keyword evidence="4" id="KW-0812">Transmembrane</keyword>
<reference evidence="11" key="1">
    <citation type="submission" date="2015-12" db="EMBL/GenBank/DDBJ databases">
        <title>Update maize B73 reference genome by single molecule sequencing technologies.</title>
        <authorList>
            <consortium name="Maize Genome Sequencing Project"/>
            <person name="Ware D."/>
        </authorList>
    </citation>
    <scope>NUCLEOTIDE SEQUENCE</scope>
    <source>
        <tissue evidence="11">Seedling</tissue>
    </source>
</reference>
<keyword evidence="9" id="KW-1133">Transmembrane helix</keyword>
<keyword evidence="5" id="KW-0479">Metal-binding</keyword>
<dbReference type="Gene3D" id="3.40.50.1000">
    <property type="entry name" value="HAD superfamily/HAD-like"/>
    <property type="match status" value="1"/>
</dbReference>
<evidence type="ECO:0000313" key="11">
    <source>
        <dbReference type="EMBL" id="AQK66003.1"/>
    </source>
</evidence>
<evidence type="ECO:0000256" key="3">
    <source>
        <dbReference type="ARBA" id="ARBA00022553"/>
    </source>
</evidence>
<evidence type="ECO:0000256" key="5">
    <source>
        <dbReference type="ARBA" id="ARBA00022723"/>
    </source>
</evidence>
<accession>A0A1D6GSL1</accession>
<evidence type="ECO:0000256" key="6">
    <source>
        <dbReference type="ARBA" id="ARBA00022741"/>
    </source>
</evidence>
<keyword evidence="7" id="KW-0067">ATP-binding</keyword>
<evidence type="ECO:0000256" key="4">
    <source>
        <dbReference type="ARBA" id="ARBA00022692"/>
    </source>
</evidence>
<dbReference type="InterPro" id="IPR036412">
    <property type="entry name" value="HAD-like_sf"/>
</dbReference>
<dbReference type="PRINTS" id="PR00119">
    <property type="entry name" value="CATATPASE"/>
</dbReference>
<dbReference type="GO" id="GO:0016020">
    <property type="term" value="C:membrane"/>
    <property type="evidence" value="ECO:0007669"/>
    <property type="project" value="UniProtKB-SubCell"/>
</dbReference>
<evidence type="ECO:0000256" key="2">
    <source>
        <dbReference type="ARBA" id="ARBA00008804"/>
    </source>
</evidence>
<dbReference type="AlphaFoldDB" id="A0A1D6GSL1"/>
<dbReference type="GO" id="GO:0005524">
    <property type="term" value="F:ATP binding"/>
    <property type="evidence" value="ECO:0007669"/>
    <property type="project" value="UniProtKB-KW"/>
</dbReference>